<accession>A0ABX1AFQ2</accession>
<dbReference type="EMBL" id="JAAVJB010000002">
    <property type="protein sequence ID" value="NJP64786.1"/>
    <property type="molecule type" value="Genomic_DNA"/>
</dbReference>
<proteinExistence type="predicted"/>
<comment type="caution">
    <text evidence="2">The sequence shown here is derived from an EMBL/GenBank/DDBJ whole genome shotgun (WGS) entry which is preliminary data.</text>
</comment>
<dbReference type="Proteomes" id="UP000746503">
    <property type="component" value="Unassembled WGS sequence"/>
</dbReference>
<evidence type="ECO:0000256" key="1">
    <source>
        <dbReference type="SAM" id="Phobius"/>
    </source>
</evidence>
<keyword evidence="1" id="KW-0472">Membrane</keyword>
<keyword evidence="1" id="KW-0812">Transmembrane</keyword>
<gene>
    <name evidence="2" type="ORF">HCJ92_00395</name>
</gene>
<feature type="transmembrane region" description="Helical" evidence="1">
    <location>
        <begin position="44"/>
        <end position="62"/>
    </location>
</feature>
<keyword evidence="1" id="KW-1133">Transmembrane helix</keyword>
<evidence type="ECO:0000313" key="3">
    <source>
        <dbReference type="Proteomes" id="UP000746503"/>
    </source>
</evidence>
<name>A0ABX1AFQ2_9ACTN</name>
<feature type="transmembrane region" description="Helical" evidence="1">
    <location>
        <begin position="68"/>
        <end position="87"/>
    </location>
</feature>
<keyword evidence="3" id="KW-1185">Reference proteome</keyword>
<organism evidence="2 3">
    <name type="scientific">Streptomyces spiramenti</name>
    <dbReference type="NCBI Taxonomy" id="2720606"/>
    <lineage>
        <taxon>Bacteria</taxon>
        <taxon>Bacillati</taxon>
        <taxon>Actinomycetota</taxon>
        <taxon>Actinomycetes</taxon>
        <taxon>Kitasatosporales</taxon>
        <taxon>Streptomycetaceae</taxon>
        <taxon>Streptomyces</taxon>
    </lineage>
</organism>
<evidence type="ECO:0000313" key="2">
    <source>
        <dbReference type="EMBL" id="NJP64786.1"/>
    </source>
</evidence>
<dbReference type="RefSeq" id="WP_167931313.1">
    <property type="nucleotide sequence ID" value="NZ_JAAVJB010000002.1"/>
</dbReference>
<sequence length="104" mass="10779">MTHHDRTPRLPDAIHHGQICGCDHPAVPPAPIGRPQIQISTGGILAITVGGTVLVVAVGVILTSLLLAVAIVAGSLAVIALALAITARTLTTQQPNTDHHRNQR</sequence>
<reference evidence="2 3" key="1">
    <citation type="submission" date="2020-03" db="EMBL/GenBank/DDBJ databases">
        <title>Draft genome of Streptomyces sp. ventii, isolated from the Axial Seamount in the Pacific Ocean, and resequencing of the two type strains Streptomyces lonarensis strain NCL 716 and Streptomyces bohaiensis strain 11A07.</title>
        <authorList>
            <person name="Loughran R.M."/>
            <person name="Pfannmuller K.M."/>
            <person name="Wasson B.J."/>
            <person name="Deadmond M.C."/>
            <person name="Paddock B.E."/>
            <person name="Koyack M.J."/>
            <person name="Gallegos D.A."/>
            <person name="Mitchell E.A."/>
            <person name="Ushijima B."/>
            <person name="Saw J.H."/>
            <person name="Mcphail K.L."/>
            <person name="Videau P."/>
        </authorList>
    </citation>
    <scope>NUCLEOTIDE SEQUENCE [LARGE SCALE GENOMIC DNA]</scope>
    <source>
        <strain evidence="3">5675061</strain>
    </source>
</reference>
<protein>
    <submittedName>
        <fullName evidence="2">SpdD-like protein</fullName>
    </submittedName>
</protein>